<dbReference type="SUPFAM" id="SSF52540">
    <property type="entry name" value="P-loop containing nucleoside triphosphate hydrolases"/>
    <property type="match status" value="2"/>
</dbReference>
<comment type="cofactor">
    <cofactor evidence="1">
        <name>[4Fe-4S] cluster</name>
        <dbReference type="ChEBI" id="CHEBI:49883"/>
    </cofactor>
</comment>
<dbReference type="RefSeq" id="WP_008110394.1">
    <property type="nucleotide sequence ID" value="NZ_FOSD01000002.1"/>
</dbReference>
<evidence type="ECO:0000259" key="8">
    <source>
        <dbReference type="PROSITE" id="PS51193"/>
    </source>
</evidence>
<keyword evidence="4" id="KW-0067">ATP-binding</keyword>
<evidence type="ECO:0000256" key="2">
    <source>
        <dbReference type="ARBA" id="ARBA00022741"/>
    </source>
</evidence>
<dbReference type="PROSITE" id="PS51193">
    <property type="entry name" value="HELICASE_ATP_BIND_2"/>
    <property type="match status" value="1"/>
</dbReference>
<comment type="caution">
    <text evidence="9">The sequence shown here is derived from an EMBL/GenBank/DDBJ whole genome shotgun (WGS) entry which is preliminary data.</text>
</comment>
<dbReference type="InterPro" id="IPR006555">
    <property type="entry name" value="ATP-dep_Helicase_C"/>
</dbReference>
<dbReference type="Pfam" id="PF13307">
    <property type="entry name" value="Helicase_C_2"/>
    <property type="match status" value="1"/>
</dbReference>
<dbReference type="GO" id="GO:0004386">
    <property type="term" value="F:helicase activity"/>
    <property type="evidence" value="ECO:0007669"/>
    <property type="project" value="UniProtKB-KW"/>
</dbReference>
<dbReference type="EMBL" id="FOSD01000002">
    <property type="protein sequence ID" value="SFJ69464.1"/>
    <property type="molecule type" value="Genomic_DNA"/>
</dbReference>
<protein>
    <recommendedName>
        <fullName evidence="6">DNA 5'-3' helicase</fullName>
        <ecNumber evidence="6">5.6.2.3</ecNumber>
    </recommendedName>
</protein>
<dbReference type="PANTHER" id="PTHR11472:SF34">
    <property type="entry name" value="REGULATOR OF TELOMERE ELONGATION HELICASE 1"/>
    <property type="match status" value="1"/>
</dbReference>
<sequence>MADDFAADGALAQAIPGFKPREAQRQMAKAVTEAVKKGGELVVEAGTGTGKTYAYLAPALRAKKKVIVSTGSKALQDQLYNRDLPTIARALKFSGKTALLKGRSNYLCLERLEQQNQTGGDLSVQALGDLISVRGWSSETTDGDVSNCNGVAEDSPIWPFVTSTNDNCLGSDCPLYKDCFVVKARKKAMDADVVVVNHHLFLADLVVKEGGFGELIPEADVMIFDEAHQLPDIASQYFGQQLSSRQLQDLAKDIIIAYRTEVRDVQQLQKSADRLAQCAQDFRLTLGEPGFRGNLRDLLSDNNIMRMFTLLDDALELCYDVIKLSLGRSALLDAAFERAALYRTRLKRLRAIDEPGFSYWYECNSRHFTLALTPLSVAERFREVMDNRKAAWIFTSATLAVNEQMSHFSSRLGVDNATTMILDSPFDYTQQALLCVPRNMPEPNHPGGARQLARMMKPLIDANKGRCFFLCTSHKMMRELAIEFRASMTLPVLLQGETSKGQLLKQFLEAGNALLVATSSFWEGVDVRGDALSLVIIDKLPFTSPEDPLLKARMEDCRLRGGDPFNDVQLPDAVITLKQGVGRLIRDTEDRGVLVICDQRLVSRPYGGLFLNSLPPTPRTRDIARAIEFVRQPADH</sequence>
<dbReference type="InterPro" id="IPR014001">
    <property type="entry name" value="Helicase_ATP-bd"/>
</dbReference>
<proteinExistence type="inferred from homology"/>
<reference evidence="9 10" key="1">
    <citation type="submission" date="2016-10" db="EMBL/GenBank/DDBJ databases">
        <authorList>
            <person name="Varghese N."/>
            <person name="Submissions S."/>
        </authorList>
    </citation>
    <scope>NUCLEOTIDE SEQUENCE [LARGE SCALE GENOMIC DNA]</scope>
    <source>
        <strain evidence="9 10">YR512</strain>
    </source>
</reference>
<accession>A0A1I3TE75</accession>
<dbReference type="Proteomes" id="UP000198841">
    <property type="component" value="Unassembled WGS sequence"/>
</dbReference>
<comment type="similarity">
    <text evidence="5">Belongs to the helicase family. DinG subfamily.</text>
</comment>
<evidence type="ECO:0000313" key="9">
    <source>
        <dbReference type="EMBL" id="SFJ69464.1"/>
    </source>
</evidence>
<organism evidence="9 10">
    <name type="scientific">Candidatus Pantoea symbiotica</name>
    <dbReference type="NCBI Taxonomy" id="1884370"/>
    <lineage>
        <taxon>Bacteria</taxon>
        <taxon>Pseudomonadati</taxon>
        <taxon>Pseudomonadota</taxon>
        <taxon>Gammaproteobacteria</taxon>
        <taxon>Enterobacterales</taxon>
        <taxon>Erwiniaceae</taxon>
        <taxon>Pantoea</taxon>
    </lineage>
</organism>
<dbReference type="Pfam" id="PF00270">
    <property type="entry name" value="DEAD"/>
    <property type="match status" value="1"/>
</dbReference>
<dbReference type="EC" id="5.6.2.3" evidence="6"/>
<keyword evidence="2" id="KW-0547">Nucleotide-binding</keyword>
<feature type="domain" description="Helicase ATP-binding" evidence="8">
    <location>
        <begin position="10"/>
        <end position="272"/>
    </location>
</feature>
<dbReference type="InterPro" id="IPR027417">
    <property type="entry name" value="P-loop_NTPase"/>
</dbReference>
<name>A0A1I3TE75_9GAMM</name>
<dbReference type="SMART" id="SM00491">
    <property type="entry name" value="HELICc2"/>
    <property type="match status" value="1"/>
</dbReference>
<evidence type="ECO:0000256" key="1">
    <source>
        <dbReference type="ARBA" id="ARBA00001966"/>
    </source>
</evidence>
<dbReference type="InterPro" id="IPR045028">
    <property type="entry name" value="DinG/Rad3-like"/>
</dbReference>
<keyword evidence="3" id="KW-0378">Hydrolase</keyword>
<dbReference type="InterPro" id="IPR014013">
    <property type="entry name" value="Helic_SF1/SF2_ATP-bd_DinG/Rad3"/>
</dbReference>
<dbReference type="SMART" id="SM00487">
    <property type="entry name" value="DEXDc"/>
    <property type="match status" value="1"/>
</dbReference>
<evidence type="ECO:0000256" key="6">
    <source>
        <dbReference type="ARBA" id="ARBA00044969"/>
    </source>
</evidence>
<dbReference type="PANTHER" id="PTHR11472">
    <property type="entry name" value="DNA REPAIR DEAD HELICASE RAD3/XP-D SUBFAMILY MEMBER"/>
    <property type="match status" value="1"/>
</dbReference>
<keyword evidence="9" id="KW-0347">Helicase</keyword>
<evidence type="ECO:0000256" key="5">
    <source>
        <dbReference type="ARBA" id="ARBA00038058"/>
    </source>
</evidence>
<evidence type="ECO:0000256" key="4">
    <source>
        <dbReference type="ARBA" id="ARBA00022840"/>
    </source>
</evidence>
<comment type="catalytic activity">
    <reaction evidence="7">
        <text>ATP + H2O = ADP + phosphate + H(+)</text>
        <dbReference type="Rhea" id="RHEA:13065"/>
        <dbReference type="ChEBI" id="CHEBI:15377"/>
        <dbReference type="ChEBI" id="CHEBI:15378"/>
        <dbReference type="ChEBI" id="CHEBI:30616"/>
        <dbReference type="ChEBI" id="CHEBI:43474"/>
        <dbReference type="ChEBI" id="CHEBI:456216"/>
        <dbReference type="EC" id="5.6.2.3"/>
    </reaction>
</comment>
<evidence type="ECO:0000256" key="3">
    <source>
        <dbReference type="ARBA" id="ARBA00022801"/>
    </source>
</evidence>
<evidence type="ECO:0000313" key="10">
    <source>
        <dbReference type="Proteomes" id="UP000198841"/>
    </source>
</evidence>
<evidence type="ECO:0000256" key="7">
    <source>
        <dbReference type="ARBA" id="ARBA00048954"/>
    </source>
</evidence>
<keyword evidence="10" id="KW-1185">Reference proteome</keyword>
<dbReference type="Gene3D" id="3.40.50.300">
    <property type="entry name" value="P-loop containing nucleotide triphosphate hydrolases"/>
    <property type="match status" value="2"/>
</dbReference>
<dbReference type="InterPro" id="IPR011545">
    <property type="entry name" value="DEAD/DEAH_box_helicase_dom"/>
</dbReference>
<gene>
    <name evidence="9" type="ORF">SAMN05518863_102353</name>
</gene>